<dbReference type="InterPro" id="IPR037914">
    <property type="entry name" value="SpoVT-AbrB_sf"/>
</dbReference>
<name>A0A2Z2MN05_9EURY</name>
<dbReference type="EMBL" id="CP015103">
    <property type="protein sequence ID" value="ASJ09749.1"/>
    <property type="molecule type" value="Genomic_DNA"/>
</dbReference>
<dbReference type="SUPFAM" id="SSF89447">
    <property type="entry name" value="AbrB/MazE/MraZ-like"/>
    <property type="match status" value="1"/>
</dbReference>
<dbReference type="SMART" id="SM00966">
    <property type="entry name" value="SpoVT_AbrB"/>
    <property type="match status" value="1"/>
</dbReference>
<dbReference type="OrthoDB" id="28233at2157"/>
<feature type="domain" description="SpoVT-AbrB" evidence="1">
    <location>
        <begin position="1"/>
        <end position="41"/>
    </location>
</feature>
<sequence>MLARVDSKGRLYIPKEMREGLSREVYLVRLDHEILIVPKPDDPLRELEELGKALPDKPLSEIKREILKEAMKEALGGL</sequence>
<organism evidence="2 3">
    <name type="scientific">Thermococcus siculi</name>
    <dbReference type="NCBI Taxonomy" id="72803"/>
    <lineage>
        <taxon>Archaea</taxon>
        <taxon>Methanobacteriati</taxon>
        <taxon>Methanobacteriota</taxon>
        <taxon>Thermococci</taxon>
        <taxon>Thermococcales</taxon>
        <taxon>Thermococcaceae</taxon>
        <taxon>Thermococcus</taxon>
    </lineage>
</organism>
<dbReference type="AlphaFoldDB" id="A0A2Z2MN05"/>
<dbReference type="Gene3D" id="3.40.1550.20">
    <property type="entry name" value="Transcriptional regulator MraZ domain"/>
    <property type="match status" value="1"/>
</dbReference>
<proteinExistence type="predicted"/>
<gene>
    <name evidence="2" type="ORF">A3L11_05220</name>
</gene>
<dbReference type="GO" id="GO:0003677">
    <property type="term" value="F:DNA binding"/>
    <property type="evidence" value="ECO:0007669"/>
    <property type="project" value="InterPro"/>
</dbReference>
<dbReference type="KEGG" id="tsl:A3L11_05220"/>
<keyword evidence="3" id="KW-1185">Reference proteome</keyword>
<accession>A0A2Z2MN05</accession>
<dbReference type="PROSITE" id="PS51740">
    <property type="entry name" value="SPOVT_ABRB"/>
    <property type="match status" value="1"/>
</dbReference>
<protein>
    <submittedName>
        <fullName evidence="2">AbrB family transcriptional regulator</fullName>
    </submittedName>
</protein>
<reference evidence="2 3" key="1">
    <citation type="submission" date="2016-04" db="EMBL/GenBank/DDBJ databases">
        <title>Complete genome sequence of Thermococcus siculi type strain RG-20.</title>
        <authorList>
            <person name="Oger P.M."/>
        </authorList>
    </citation>
    <scope>NUCLEOTIDE SEQUENCE [LARGE SCALE GENOMIC DNA]</scope>
    <source>
        <strain evidence="2 3">RG-20</strain>
    </source>
</reference>
<dbReference type="InterPro" id="IPR038619">
    <property type="entry name" value="MraZ_sf"/>
</dbReference>
<evidence type="ECO:0000259" key="1">
    <source>
        <dbReference type="PROSITE" id="PS51740"/>
    </source>
</evidence>
<dbReference type="Proteomes" id="UP000250125">
    <property type="component" value="Chromosome"/>
</dbReference>
<dbReference type="InterPro" id="IPR007159">
    <property type="entry name" value="SpoVT-AbrB_dom"/>
</dbReference>
<evidence type="ECO:0000313" key="3">
    <source>
        <dbReference type="Proteomes" id="UP000250125"/>
    </source>
</evidence>
<evidence type="ECO:0000313" key="2">
    <source>
        <dbReference type="EMBL" id="ASJ09749.1"/>
    </source>
</evidence>